<evidence type="ECO:0000256" key="3">
    <source>
        <dbReference type="ARBA" id="ARBA00023015"/>
    </source>
</evidence>
<evidence type="ECO:0000256" key="6">
    <source>
        <dbReference type="PROSITE-ProRule" id="PRU00169"/>
    </source>
</evidence>
<evidence type="ECO:0000313" key="8">
    <source>
        <dbReference type="EMBL" id="KHE94128.1"/>
    </source>
</evidence>
<organism evidence="8 9">
    <name type="scientific">Candidatus Scalindua brodae</name>
    <dbReference type="NCBI Taxonomy" id="237368"/>
    <lineage>
        <taxon>Bacteria</taxon>
        <taxon>Pseudomonadati</taxon>
        <taxon>Planctomycetota</taxon>
        <taxon>Candidatus Brocadiia</taxon>
        <taxon>Candidatus Brocadiales</taxon>
        <taxon>Candidatus Scalinduaceae</taxon>
        <taxon>Candidatus Scalindua</taxon>
    </lineage>
</organism>
<dbReference type="Gene3D" id="3.40.50.2300">
    <property type="match status" value="1"/>
</dbReference>
<evidence type="ECO:0000259" key="7">
    <source>
        <dbReference type="PROSITE" id="PS50110"/>
    </source>
</evidence>
<gene>
    <name evidence="8" type="primary">atoC_2</name>
    <name evidence="8" type="ORF">SCABRO_00103</name>
</gene>
<dbReference type="GO" id="GO:0000160">
    <property type="term" value="P:phosphorelay signal transduction system"/>
    <property type="evidence" value="ECO:0007669"/>
    <property type="project" value="UniProtKB-KW"/>
</dbReference>
<dbReference type="eggNOG" id="COG0745">
    <property type="taxonomic scope" value="Bacteria"/>
</dbReference>
<sequence length="123" mass="14058">MSKILVVDDEVKECELLERFLKRKCYEVFTSCSGKHALENVRSKKPDIILLDIDMPEMDGIEVLKRIREFDKDVCIIMVTVVIGKSIAMEAIKAGADEYVTKPVDLNSLEKVIRNTLHGKFEK</sequence>
<evidence type="ECO:0000256" key="1">
    <source>
        <dbReference type="ARBA" id="ARBA00022553"/>
    </source>
</evidence>
<dbReference type="FunFam" id="3.40.50.2300:FF:000001">
    <property type="entry name" value="DNA-binding response regulator PhoB"/>
    <property type="match status" value="1"/>
</dbReference>
<dbReference type="Pfam" id="PF00072">
    <property type="entry name" value="Response_reg"/>
    <property type="match status" value="1"/>
</dbReference>
<protein>
    <submittedName>
        <fullName evidence="8">Sigma 54 response regulator</fullName>
    </submittedName>
</protein>
<feature type="modified residue" description="4-aspartylphosphate" evidence="6">
    <location>
        <position position="52"/>
    </location>
</feature>
<dbReference type="InterPro" id="IPR001789">
    <property type="entry name" value="Sig_transdc_resp-reg_receiver"/>
</dbReference>
<dbReference type="GO" id="GO:0003677">
    <property type="term" value="F:DNA binding"/>
    <property type="evidence" value="ECO:0007669"/>
    <property type="project" value="UniProtKB-KW"/>
</dbReference>
<evidence type="ECO:0000313" key="9">
    <source>
        <dbReference type="Proteomes" id="UP000030652"/>
    </source>
</evidence>
<dbReference type="PROSITE" id="PS50110">
    <property type="entry name" value="RESPONSE_REGULATORY"/>
    <property type="match status" value="1"/>
</dbReference>
<evidence type="ECO:0000256" key="4">
    <source>
        <dbReference type="ARBA" id="ARBA00023125"/>
    </source>
</evidence>
<name>A0A0B0ESL0_9BACT</name>
<keyword evidence="2" id="KW-0902">Two-component regulatory system</keyword>
<evidence type="ECO:0000256" key="2">
    <source>
        <dbReference type="ARBA" id="ARBA00023012"/>
    </source>
</evidence>
<keyword evidence="4" id="KW-0238">DNA-binding</keyword>
<dbReference type="EMBL" id="JRYO01000013">
    <property type="protein sequence ID" value="KHE94128.1"/>
    <property type="molecule type" value="Genomic_DNA"/>
</dbReference>
<dbReference type="PANTHER" id="PTHR44591">
    <property type="entry name" value="STRESS RESPONSE REGULATOR PROTEIN 1"/>
    <property type="match status" value="1"/>
</dbReference>
<keyword evidence="3" id="KW-0805">Transcription regulation</keyword>
<comment type="caution">
    <text evidence="8">The sequence shown here is derived from an EMBL/GenBank/DDBJ whole genome shotgun (WGS) entry which is preliminary data.</text>
</comment>
<evidence type="ECO:0000256" key="5">
    <source>
        <dbReference type="ARBA" id="ARBA00023163"/>
    </source>
</evidence>
<dbReference type="SMART" id="SM00448">
    <property type="entry name" value="REC"/>
    <property type="match status" value="1"/>
</dbReference>
<dbReference type="PANTHER" id="PTHR44591:SF3">
    <property type="entry name" value="RESPONSE REGULATORY DOMAIN-CONTAINING PROTEIN"/>
    <property type="match status" value="1"/>
</dbReference>
<reference evidence="8 9" key="1">
    <citation type="submission" date="2014-10" db="EMBL/GenBank/DDBJ databases">
        <title>Draft genome of anammox bacterium scalindua brodae, obtained using differential coverage binning of sequence data from two enrichment reactors.</title>
        <authorList>
            <person name="Speth D.R."/>
            <person name="Russ L."/>
            <person name="Kartal B."/>
            <person name="Op den Camp H.J."/>
            <person name="Dutilh B.E."/>
            <person name="Jetten M.S."/>
        </authorList>
    </citation>
    <scope>NUCLEOTIDE SEQUENCE [LARGE SCALE GENOMIC DNA]</scope>
    <source>
        <strain evidence="8">RU1</strain>
    </source>
</reference>
<proteinExistence type="predicted"/>
<accession>A0A0B0ESL0</accession>
<keyword evidence="1 6" id="KW-0597">Phosphoprotein</keyword>
<dbReference type="Proteomes" id="UP000030652">
    <property type="component" value="Unassembled WGS sequence"/>
</dbReference>
<keyword evidence="5" id="KW-0804">Transcription</keyword>
<dbReference type="AlphaFoldDB" id="A0A0B0ESL0"/>
<feature type="domain" description="Response regulatory" evidence="7">
    <location>
        <begin position="3"/>
        <end position="117"/>
    </location>
</feature>
<dbReference type="InterPro" id="IPR050595">
    <property type="entry name" value="Bact_response_regulator"/>
</dbReference>
<dbReference type="InterPro" id="IPR011006">
    <property type="entry name" value="CheY-like_superfamily"/>
</dbReference>
<dbReference type="SUPFAM" id="SSF52172">
    <property type="entry name" value="CheY-like"/>
    <property type="match status" value="1"/>
</dbReference>